<feature type="domain" description="Cytochrome oxidase subunit II copper A binding" evidence="14">
    <location>
        <begin position="112"/>
        <end position="254"/>
    </location>
</feature>
<comment type="catalytic activity">
    <reaction evidence="12">
        <text>4 Fe(II)-[cytochrome c] + O2 + 8 H(+)(in) = 4 Fe(III)-[cytochrome c] + 2 H2O + 4 H(+)(out)</text>
        <dbReference type="Rhea" id="RHEA:11436"/>
        <dbReference type="Rhea" id="RHEA-COMP:10350"/>
        <dbReference type="Rhea" id="RHEA-COMP:14399"/>
        <dbReference type="ChEBI" id="CHEBI:15377"/>
        <dbReference type="ChEBI" id="CHEBI:15378"/>
        <dbReference type="ChEBI" id="CHEBI:15379"/>
        <dbReference type="ChEBI" id="CHEBI:29033"/>
        <dbReference type="ChEBI" id="CHEBI:29034"/>
        <dbReference type="EC" id="7.1.1.9"/>
    </reaction>
</comment>
<dbReference type="Pfam" id="PF00116">
    <property type="entry name" value="COX2"/>
    <property type="match status" value="1"/>
</dbReference>
<dbReference type="InterPro" id="IPR002429">
    <property type="entry name" value="CcO_II-like_C"/>
</dbReference>
<reference evidence="16" key="1">
    <citation type="submission" date="2017-04" db="EMBL/GenBank/DDBJ databases">
        <authorList>
            <person name="Varghese N."/>
            <person name="Submissions S."/>
        </authorList>
    </citation>
    <scope>NUCLEOTIDE SEQUENCE [LARGE SCALE GENOMIC DNA]</scope>
    <source>
        <strain evidence="16">B4P</strain>
    </source>
</reference>
<evidence type="ECO:0000256" key="3">
    <source>
        <dbReference type="ARBA" id="ARBA00012949"/>
    </source>
</evidence>
<comment type="similarity">
    <text evidence="2">Belongs to the cytochrome c oxidase subunit 2 family.</text>
</comment>
<dbReference type="OrthoDB" id="9781261at2"/>
<evidence type="ECO:0000256" key="6">
    <source>
        <dbReference type="ARBA" id="ARBA00022723"/>
    </source>
</evidence>
<dbReference type="SUPFAM" id="SSF81464">
    <property type="entry name" value="Cytochrome c oxidase subunit II-like, transmembrane region"/>
    <property type="match status" value="1"/>
</dbReference>
<dbReference type="Gene3D" id="2.60.40.420">
    <property type="entry name" value="Cupredoxins - blue copper proteins"/>
    <property type="match status" value="1"/>
</dbReference>
<dbReference type="PROSITE" id="PS50857">
    <property type="entry name" value="COX2_CUA"/>
    <property type="match status" value="1"/>
</dbReference>
<dbReference type="GO" id="GO:0004129">
    <property type="term" value="F:cytochrome-c oxidase activity"/>
    <property type="evidence" value="ECO:0007669"/>
    <property type="project" value="UniProtKB-EC"/>
</dbReference>
<evidence type="ECO:0000256" key="13">
    <source>
        <dbReference type="SAM" id="Phobius"/>
    </source>
</evidence>
<keyword evidence="5 13" id="KW-0812">Transmembrane</keyword>
<dbReference type="EMBL" id="FXAF01000008">
    <property type="protein sequence ID" value="SMF58811.1"/>
    <property type="molecule type" value="Genomic_DNA"/>
</dbReference>
<dbReference type="STRING" id="464029.SAMN02982989_0839"/>
<proteinExistence type="inferred from homology"/>
<keyword evidence="9 13" id="KW-1133">Transmembrane helix</keyword>
<keyword evidence="10" id="KW-0186">Copper</keyword>
<dbReference type="InterPro" id="IPR036257">
    <property type="entry name" value="Cyt_c_oxidase_su2_TM_sf"/>
</dbReference>
<keyword evidence="16" id="KW-1185">Reference proteome</keyword>
<dbReference type="PROSITE" id="PS00078">
    <property type="entry name" value="COX2"/>
    <property type="match status" value="1"/>
</dbReference>
<dbReference type="Proteomes" id="UP000192903">
    <property type="component" value="Unassembled WGS sequence"/>
</dbReference>
<evidence type="ECO:0000256" key="2">
    <source>
        <dbReference type="ARBA" id="ARBA00007866"/>
    </source>
</evidence>
<evidence type="ECO:0000313" key="16">
    <source>
        <dbReference type="Proteomes" id="UP000192903"/>
    </source>
</evidence>
<gene>
    <name evidence="15" type="ORF">SAMN02982989_0839</name>
</gene>
<keyword evidence="11 13" id="KW-0472">Membrane</keyword>
<name>A0A1X7FV71_9HYPH</name>
<evidence type="ECO:0000256" key="9">
    <source>
        <dbReference type="ARBA" id="ARBA00022989"/>
    </source>
</evidence>
<accession>A0A1X7FV71</accession>
<dbReference type="PANTHER" id="PTHR22888">
    <property type="entry name" value="CYTOCHROME C OXIDASE, SUBUNIT II"/>
    <property type="match status" value="1"/>
</dbReference>
<dbReference type="InterPro" id="IPR008972">
    <property type="entry name" value="Cupredoxin"/>
</dbReference>
<dbReference type="PANTHER" id="PTHR22888:SF9">
    <property type="entry name" value="CYTOCHROME C OXIDASE SUBUNIT 2"/>
    <property type="match status" value="1"/>
</dbReference>
<evidence type="ECO:0000256" key="12">
    <source>
        <dbReference type="ARBA" id="ARBA00047816"/>
    </source>
</evidence>
<keyword evidence="6" id="KW-0479">Metal-binding</keyword>
<evidence type="ECO:0000256" key="5">
    <source>
        <dbReference type="ARBA" id="ARBA00022692"/>
    </source>
</evidence>
<dbReference type="GO" id="GO:0005507">
    <property type="term" value="F:copper ion binding"/>
    <property type="evidence" value="ECO:0007669"/>
    <property type="project" value="InterPro"/>
</dbReference>
<evidence type="ECO:0000259" key="14">
    <source>
        <dbReference type="PROSITE" id="PS50857"/>
    </source>
</evidence>
<organism evidence="15 16">
    <name type="scientific">Xaviernesmea oryzae</name>
    <dbReference type="NCBI Taxonomy" id="464029"/>
    <lineage>
        <taxon>Bacteria</taxon>
        <taxon>Pseudomonadati</taxon>
        <taxon>Pseudomonadota</taxon>
        <taxon>Alphaproteobacteria</taxon>
        <taxon>Hyphomicrobiales</taxon>
        <taxon>Rhizobiaceae</taxon>
        <taxon>Rhizobium/Agrobacterium group</taxon>
        <taxon>Xaviernesmea</taxon>
    </lineage>
</organism>
<comment type="subcellular location">
    <subcellularLocation>
        <location evidence="1">Membrane</location>
        <topology evidence="1">Multi-pass membrane protein</topology>
    </subcellularLocation>
</comment>
<dbReference type="InterPro" id="IPR045187">
    <property type="entry name" value="CcO_II"/>
</dbReference>
<feature type="transmembrane region" description="Helical" evidence="13">
    <location>
        <begin position="83"/>
        <end position="104"/>
    </location>
</feature>
<evidence type="ECO:0000256" key="1">
    <source>
        <dbReference type="ARBA" id="ARBA00004141"/>
    </source>
</evidence>
<evidence type="ECO:0000256" key="8">
    <source>
        <dbReference type="ARBA" id="ARBA00022982"/>
    </source>
</evidence>
<keyword evidence="8" id="KW-0249">Electron transport</keyword>
<keyword evidence="4" id="KW-0813">Transport</keyword>
<dbReference type="CDD" id="cd13919">
    <property type="entry name" value="CuRO_HCO_II_like_5"/>
    <property type="match status" value="1"/>
</dbReference>
<evidence type="ECO:0000256" key="11">
    <source>
        <dbReference type="ARBA" id="ARBA00023136"/>
    </source>
</evidence>
<dbReference type="Gene3D" id="1.10.287.90">
    <property type="match status" value="1"/>
</dbReference>
<dbReference type="SUPFAM" id="SSF49503">
    <property type="entry name" value="Cupredoxins"/>
    <property type="match status" value="1"/>
</dbReference>
<keyword evidence="7" id="KW-1278">Translocase</keyword>
<dbReference type="GO" id="GO:0042773">
    <property type="term" value="P:ATP synthesis coupled electron transport"/>
    <property type="evidence" value="ECO:0007669"/>
    <property type="project" value="TreeGrafter"/>
</dbReference>
<feature type="transmembrane region" description="Helical" evidence="13">
    <location>
        <begin position="41"/>
        <end position="62"/>
    </location>
</feature>
<sequence length="271" mass="30426">MAVVLILVLLVLASVLFHALSPWWWTPIASNWTYIDSTLIITFWITGIVFVAVICFMAYCVYRFRHRPGNQAAYEPENRKLEWWLASGTAVGVAAMLAPGLVVWNQFITVPDDATPVEVVSQQWLWSFRLPGADGKLGRSDTRDVTPENPLGLNKNDTAGLDDVIIEGGELHLPVGKPVRILLRSIDVLHDFYVPEFRAKMDMIPGMVTYFWFTPTRTGTFEILCAELCGVGHSQMRGTVVVDEAADYQAWLEQQQTFTQLLAAREPQPAD</sequence>
<dbReference type="EC" id="7.1.1.9" evidence="3"/>
<evidence type="ECO:0000313" key="15">
    <source>
        <dbReference type="EMBL" id="SMF58811.1"/>
    </source>
</evidence>
<dbReference type="AlphaFoldDB" id="A0A1X7FV71"/>
<dbReference type="RefSeq" id="WP_085423753.1">
    <property type="nucleotide sequence ID" value="NZ_FXAF01000008.1"/>
</dbReference>
<evidence type="ECO:0000256" key="7">
    <source>
        <dbReference type="ARBA" id="ARBA00022967"/>
    </source>
</evidence>
<evidence type="ECO:0000256" key="10">
    <source>
        <dbReference type="ARBA" id="ARBA00023008"/>
    </source>
</evidence>
<dbReference type="GO" id="GO:0016020">
    <property type="term" value="C:membrane"/>
    <property type="evidence" value="ECO:0007669"/>
    <property type="project" value="UniProtKB-SubCell"/>
</dbReference>
<dbReference type="InterPro" id="IPR001505">
    <property type="entry name" value="Copper_CuA"/>
</dbReference>
<protein>
    <recommendedName>
        <fullName evidence="3">cytochrome-c oxidase</fullName>
        <ecNumber evidence="3">7.1.1.9</ecNumber>
    </recommendedName>
</protein>
<evidence type="ECO:0000256" key="4">
    <source>
        <dbReference type="ARBA" id="ARBA00022448"/>
    </source>
</evidence>